<dbReference type="eggNOG" id="COG4967">
    <property type="taxonomic scope" value="Bacteria"/>
</dbReference>
<proteinExistence type="predicted"/>
<dbReference type="Pfam" id="PF22150">
    <property type="entry name" value="Tt1218-like"/>
    <property type="match status" value="1"/>
</dbReference>
<dbReference type="Proteomes" id="UP000013049">
    <property type="component" value="Unassembled WGS sequence"/>
</dbReference>
<evidence type="ECO:0000259" key="2">
    <source>
        <dbReference type="Pfam" id="PF22150"/>
    </source>
</evidence>
<evidence type="ECO:0000313" key="3">
    <source>
        <dbReference type="EMBL" id="ENU93115.1"/>
    </source>
</evidence>
<comment type="caution">
    <text evidence="3">The sequence shown here is derived from an EMBL/GenBank/DDBJ whole genome shotgun (WGS) entry which is preliminary data.</text>
</comment>
<evidence type="ECO:0000256" key="1">
    <source>
        <dbReference type="SAM" id="Phobius"/>
    </source>
</evidence>
<feature type="transmembrane region" description="Helical" evidence="1">
    <location>
        <begin position="12"/>
        <end position="32"/>
    </location>
</feature>
<dbReference type="HOGENOM" id="CLU_103234_1_0_6"/>
<feature type="domain" description="Type IV pilin Tt1218-like" evidence="2">
    <location>
        <begin position="31"/>
        <end position="116"/>
    </location>
</feature>
<name>N8V0J5_9GAMM</name>
<dbReference type="RefSeq" id="WP_004776020.1">
    <property type="nucleotide sequence ID" value="NZ_JALKVD010000004.1"/>
</dbReference>
<sequence>MIKRKIEKGVGLVEVLVALIILALGVLGFSALQLRALDAAQEATAQTVAMNTARDLVERIRVNRTALARYRTTINAQTIDEDKLACNGTISRDASPATTKIDLPKCNPSAMAEHDATEILKKAKSHGQVIVMANCVASSMNCVYVAWAPTTITATNISQCVNTTTGTYIVDAKCLVMEAF</sequence>
<dbReference type="InterPro" id="IPR012902">
    <property type="entry name" value="N_methyl_site"/>
</dbReference>
<gene>
    <name evidence="3" type="ORF">F971_01155</name>
</gene>
<evidence type="ECO:0000313" key="4">
    <source>
        <dbReference type="Proteomes" id="UP000013049"/>
    </source>
</evidence>
<protein>
    <submittedName>
        <fullName evidence="3">Type IV pilus modification protein PilV</fullName>
    </submittedName>
</protein>
<keyword evidence="1" id="KW-0472">Membrane</keyword>
<dbReference type="EMBL" id="APPC01000015">
    <property type="protein sequence ID" value="ENU93115.1"/>
    <property type="molecule type" value="Genomic_DNA"/>
</dbReference>
<dbReference type="Pfam" id="PF07963">
    <property type="entry name" value="N_methyl"/>
    <property type="match status" value="1"/>
</dbReference>
<organism evidence="3 4">
    <name type="scientific">Acinetobacter vivianii</name>
    <dbReference type="NCBI Taxonomy" id="1776742"/>
    <lineage>
        <taxon>Bacteria</taxon>
        <taxon>Pseudomonadati</taxon>
        <taxon>Pseudomonadota</taxon>
        <taxon>Gammaproteobacteria</taxon>
        <taxon>Moraxellales</taxon>
        <taxon>Moraxellaceae</taxon>
        <taxon>Acinetobacter</taxon>
    </lineage>
</organism>
<dbReference type="InterPro" id="IPR013362">
    <property type="entry name" value="Pilus_4_PilV"/>
</dbReference>
<dbReference type="AlphaFoldDB" id="N8V0J5"/>
<dbReference type="InterPro" id="IPR054402">
    <property type="entry name" value="Tt1218-like_dom"/>
</dbReference>
<reference evidence="3 4" key="1">
    <citation type="submission" date="2013-02" db="EMBL/GenBank/DDBJ databases">
        <title>The Genome Sequence of Acinetobacter sp. NIPH 758.</title>
        <authorList>
            <consortium name="The Broad Institute Genome Sequencing Platform"/>
            <consortium name="The Broad Institute Genome Sequencing Center for Infectious Disease"/>
            <person name="Cerqueira G."/>
            <person name="Feldgarden M."/>
            <person name="Courvalin P."/>
            <person name="Perichon B."/>
            <person name="Grillot-Courvalin C."/>
            <person name="Clermont D."/>
            <person name="Rocha E."/>
            <person name="Yoon E.-J."/>
            <person name="Nemec A."/>
            <person name="Walker B."/>
            <person name="Young S.K."/>
            <person name="Zeng Q."/>
            <person name="Gargeya S."/>
            <person name="Fitzgerald M."/>
            <person name="Haas B."/>
            <person name="Abouelleil A."/>
            <person name="Alvarado L."/>
            <person name="Arachchi H.M."/>
            <person name="Berlin A.M."/>
            <person name="Chapman S.B."/>
            <person name="Dewar J."/>
            <person name="Goldberg J."/>
            <person name="Griggs A."/>
            <person name="Gujja S."/>
            <person name="Hansen M."/>
            <person name="Howarth C."/>
            <person name="Imamovic A."/>
            <person name="Larimer J."/>
            <person name="McCowan C."/>
            <person name="Murphy C."/>
            <person name="Neiman D."/>
            <person name="Pearson M."/>
            <person name="Priest M."/>
            <person name="Roberts A."/>
            <person name="Saif S."/>
            <person name="Shea T."/>
            <person name="Sisk P."/>
            <person name="Sykes S."/>
            <person name="Wortman J."/>
            <person name="Nusbaum C."/>
            <person name="Birren B."/>
        </authorList>
    </citation>
    <scope>NUCLEOTIDE SEQUENCE [LARGE SCALE GENOMIC DNA]</scope>
    <source>
        <strain evidence="3 4">NIPH 758</strain>
    </source>
</reference>
<accession>N8V0J5</accession>
<dbReference type="NCBIfam" id="TIGR02523">
    <property type="entry name" value="type_IV_pilV"/>
    <property type="match status" value="1"/>
</dbReference>
<dbReference type="PATRIC" id="fig|1217712.3.peg.1111"/>
<keyword evidence="1" id="KW-1133">Transmembrane helix</keyword>
<keyword evidence="1" id="KW-0812">Transmembrane</keyword>